<reference evidence="7 8" key="1">
    <citation type="submission" date="2018-06" db="EMBL/GenBank/DDBJ databases">
        <title>Genomic Encyclopedia of Type Strains, Phase IV (KMG-IV): sequencing the most valuable type-strain genomes for metagenomic binning, comparative biology and taxonomic classification.</title>
        <authorList>
            <person name="Goeker M."/>
        </authorList>
    </citation>
    <scope>NUCLEOTIDE SEQUENCE [LARGE SCALE GENOMIC DNA]</scope>
    <source>
        <strain evidence="7 8">DSM 24875</strain>
    </source>
</reference>
<dbReference type="Gene3D" id="3.30.450.20">
    <property type="entry name" value="PAS domain"/>
    <property type="match status" value="1"/>
</dbReference>
<dbReference type="InterPro" id="IPR050204">
    <property type="entry name" value="AraC_XylS_family_regulators"/>
</dbReference>
<dbReference type="GO" id="GO:0003700">
    <property type="term" value="F:DNA-binding transcription factor activity"/>
    <property type="evidence" value="ECO:0007669"/>
    <property type="project" value="InterPro"/>
</dbReference>
<evidence type="ECO:0000313" key="8">
    <source>
        <dbReference type="Proteomes" id="UP000253529"/>
    </source>
</evidence>
<dbReference type="SUPFAM" id="SSF46689">
    <property type="entry name" value="Homeodomain-like"/>
    <property type="match status" value="1"/>
</dbReference>
<evidence type="ECO:0000259" key="5">
    <source>
        <dbReference type="PROSITE" id="PS01124"/>
    </source>
</evidence>
<dbReference type="Pfam" id="PF12833">
    <property type="entry name" value="HTH_18"/>
    <property type="match status" value="1"/>
</dbReference>
<dbReference type="PANTHER" id="PTHR46796:SF6">
    <property type="entry name" value="ARAC SUBFAMILY"/>
    <property type="match status" value="1"/>
</dbReference>
<keyword evidence="2 7" id="KW-0238">DNA-binding</keyword>
<dbReference type="InterPro" id="IPR013656">
    <property type="entry name" value="PAS_4"/>
</dbReference>
<dbReference type="Pfam" id="PF08448">
    <property type="entry name" value="PAS_4"/>
    <property type="match status" value="1"/>
</dbReference>
<comment type="caution">
    <text evidence="7">The sequence shown here is derived from an EMBL/GenBank/DDBJ whole genome shotgun (WGS) entry which is preliminary data.</text>
</comment>
<dbReference type="Proteomes" id="UP000253529">
    <property type="component" value="Unassembled WGS sequence"/>
</dbReference>
<feature type="domain" description="HTH cro/C1-type" evidence="6">
    <location>
        <begin position="133"/>
        <end position="174"/>
    </location>
</feature>
<keyword evidence="1" id="KW-0805">Transcription regulation</keyword>
<keyword evidence="3" id="KW-0804">Transcription</keyword>
<dbReference type="SUPFAM" id="SSF47413">
    <property type="entry name" value="lambda repressor-like DNA-binding domains"/>
    <property type="match status" value="1"/>
</dbReference>
<evidence type="ECO:0000256" key="2">
    <source>
        <dbReference type="ARBA" id="ARBA00023125"/>
    </source>
</evidence>
<dbReference type="CDD" id="cd00093">
    <property type="entry name" value="HTH_XRE"/>
    <property type="match status" value="1"/>
</dbReference>
<feature type="domain" description="HTH araC/xylS-type" evidence="5">
    <location>
        <begin position="419"/>
        <end position="520"/>
    </location>
</feature>
<feature type="compositionally biased region" description="Low complexity" evidence="4">
    <location>
        <begin position="180"/>
        <end position="202"/>
    </location>
</feature>
<proteinExistence type="predicted"/>
<organism evidence="7 8">
    <name type="scientific">Roseiarcus fermentans</name>
    <dbReference type="NCBI Taxonomy" id="1473586"/>
    <lineage>
        <taxon>Bacteria</taxon>
        <taxon>Pseudomonadati</taxon>
        <taxon>Pseudomonadota</taxon>
        <taxon>Alphaproteobacteria</taxon>
        <taxon>Hyphomicrobiales</taxon>
        <taxon>Roseiarcaceae</taxon>
        <taxon>Roseiarcus</taxon>
    </lineage>
</organism>
<dbReference type="InterPro" id="IPR009057">
    <property type="entry name" value="Homeodomain-like_sf"/>
</dbReference>
<dbReference type="PROSITE" id="PS50943">
    <property type="entry name" value="HTH_CROC1"/>
    <property type="match status" value="1"/>
</dbReference>
<dbReference type="InterPro" id="IPR018060">
    <property type="entry name" value="HTH_AraC"/>
</dbReference>
<dbReference type="EMBL" id="QNRK01000007">
    <property type="protein sequence ID" value="RBP15793.1"/>
    <property type="molecule type" value="Genomic_DNA"/>
</dbReference>
<dbReference type="Pfam" id="PF01381">
    <property type="entry name" value="HTH_3"/>
    <property type="match status" value="1"/>
</dbReference>
<sequence length="523" mass="55899">MFDADMRYLAASPRWRSDHRLSEPLIGRSFYDVSPDVGDGWRAVHRRCLAGAVERCEGERVRGPDGGLRRVAWEVRPWRRGAGAIGGIVIASEDVEARARPAEPREAGLDADARRAVGARIASVRFRLDRTERDFARLLGVSRAAVSAWESGRGVGLDDLRRIAERTDTSFEWLAEGLSRRPGAARPEADAAAPGATGQADANGDGRIGPQRLIIGGDLPKAITSAWKVRREGALDAAVGVPQADQDRPSALFLGLPGATIVSGARAPGYGVEKSPDRSARAELMLNLALDGRCRVEQCGREFEGGDDSAVFTSSFDGGRYCYREGGRYLSLAVPATPLLARVPDAEQRLMRPIAACSAPLRLLSSYVSGVMKREGGLDRQTAGSVADHIADLCALMLGARGDERALAEARGLRAAQRSAIQEAIDDGAASCGFSAQTVAGRLGVTPRYVHFLLEEAGAGFGSLVTARRLALVRARLADPQFAGLSVPEIAVACGFGDLQKFQLQFVARFGEQPGAFRARRTA</sequence>
<name>A0A366FM61_9HYPH</name>
<dbReference type="SUPFAM" id="SSF55785">
    <property type="entry name" value="PYP-like sensor domain (PAS domain)"/>
    <property type="match status" value="1"/>
</dbReference>
<feature type="region of interest" description="Disordered" evidence="4">
    <location>
        <begin position="178"/>
        <end position="209"/>
    </location>
</feature>
<dbReference type="GO" id="GO:0043565">
    <property type="term" value="F:sequence-specific DNA binding"/>
    <property type="evidence" value="ECO:0007669"/>
    <property type="project" value="InterPro"/>
</dbReference>
<evidence type="ECO:0000256" key="1">
    <source>
        <dbReference type="ARBA" id="ARBA00023015"/>
    </source>
</evidence>
<dbReference type="InterPro" id="IPR035965">
    <property type="entry name" value="PAS-like_dom_sf"/>
</dbReference>
<evidence type="ECO:0000256" key="3">
    <source>
        <dbReference type="ARBA" id="ARBA00023163"/>
    </source>
</evidence>
<dbReference type="Pfam" id="PF14525">
    <property type="entry name" value="AraC_binding_2"/>
    <property type="match status" value="1"/>
</dbReference>
<accession>A0A366FM61</accession>
<dbReference type="SMART" id="SM00342">
    <property type="entry name" value="HTH_ARAC"/>
    <property type="match status" value="1"/>
</dbReference>
<dbReference type="InterPro" id="IPR035418">
    <property type="entry name" value="AraC-bd_2"/>
</dbReference>
<evidence type="ECO:0000313" key="7">
    <source>
        <dbReference type="EMBL" id="RBP15793.1"/>
    </source>
</evidence>
<evidence type="ECO:0000259" key="6">
    <source>
        <dbReference type="PROSITE" id="PS50943"/>
    </source>
</evidence>
<dbReference type="SMART" id="SM00530">
    <property type="entry name" value="HTH_XRE"/>
    <property type="match status" value="1"/>
</dbReference>
<dbReference type="InterPro" id="IPR010982">
    <property type="entry name" value="Lambda_DNA-bd_dom_sf"/>
</dbReference>
<dbReference type="AlphaFoldDB" id="A0A366FM61"/>
<dbReference type="InterPro" id="IPR001387">
    <property type="entry name" value="Cro/C1-type_HTH"/>
</dbReference>
<dbReference type="Gene3D" id="1.10.10.60">
    <property type="entry name" value="Homeodomain-like"/>
    <property type="match status" value="1"/>
</dbReference>
<dbReference type="PANTHER" id="PTHR46796">
    <property type="entry name" value="HTH-TYPE TRANSCRIPTIONAL ACTIVATOR RHAS-RELATED"/>
    <property type="match status" value="1"/>
</dbReference>
<dbReference type="RefSeq" id="WP_170153097.1">
    <property type="nucleotide sequence ID" value="NZ_QNRK01000007.1"/>
</dbReference>
<dbReference type="Gene3D" id="1.10.260.40">
    <property type="entry name" value="lambda repressor-like DNA-binding domains"/>
    <property type="match status" value="1"/>
</dbReference>
<protein>
    <submittedName>
        <fullName evidence="7">AraC-like DNA-binding protein</fullName>
    </submittedName>
</protein>
<dbReference type="PROSITE" id="PS01124">
    <property type="entry name" value="HTH_ARAC_FAMILY_2"/>
    <property type="match status" value="1"/>
</dbReference>
<keyword evidence="8" id="KW-1185">Reference proteome</keyword>
<evidence type="ECO:0000256" key="4">
    <source>
        <dbReference type="SAM" id="MobiDB-lite"/>
    </source>
</evidence>
<gene>
    <name evidence="7" type="ORF">DFR50_10763</name>
</gene>